<dbReference type="Proteomes" id="UP000235392">
    <property type="component" value="Unassembled WGS sequence"/>
</dbReference>
<dbReference type="InterPro" id="IPR046896">
    <property type="entry name" value="Cup1-like_N"/>
</dbReference>
<feature type="region of interest" description="Disordered" evidence="1">
    <location>
        <begin position="1"/>
        <end position="20"/>
    </location>
</feature>
<gene>
    <name evidence="3" type="ORF">PCASD_26033</name>
</gene>
<dbReference type="Pfam" id="PF20263">
    <property type="entry name" value="LYRM2-like"/>
    <property type="match status" value="1"/>
</dbReference>
<dbReference type="EMBL" id="PGCI01001336">
    <property type="protein sequence ID" value="PLW05473.1"/>
    <property type="molecule type" value="Genomic_DNA"/>
</dbReference>
<reference evidence="3 4" key="1">
    <citation type="submission" date="2017-11" db="EMBL/GenBank/DDBJ databases">
        <title>De novo assembly and phasing of dikaryotic genomes from two isolates of Puccinia coronata f. sp. avenae, the causal agent of oat crown rust.</title>
        <authorList>
            <person name="Miller M.E."/>
            <person name="Zhang Y."/>
            <person name="Omidvar V."/>
            <person name="Sperschneider J."/>
            <person name="Schwessinger B."/>
            <person name="Raley C."/>
            <person name="Palmer J.M."/>
            <person name="Garnica D."/>
            <person name="Upadhyaya N."/>
            <person name="Rathjen J."/>
            <person name="Taylor J.M."/>
            <person name="Park R.F."/>
            <person name="Dodds P.N."/>
            <person name="Hirsch C.D."/>
            <person name="Kianian S.F."/>
            <person name="Figueroa M."/>
        </authorList>
    </citation>
    <scope>NUCLEOTIDE SEQUENCE [LARGE SCALE GENOMIC DNA]</scope>
    <source>
        <strain evidence="3">12SD80</strain>
    </source>
</reference>
<accession>A0A2N5RWY2</accession>
<protein>
    <recommendedName>
        <fullName evidence="2">LYR motif-containing protein Cup1-like N-terminal domain-containing protein</fullName>
    </recommendedName>
</protein>
<evidence type="ECO:0000259" key="2">
    <source>
        <dbReference type="Pfam" id="PF20263"/>
    </source>
</evidence>
<name>A0A2N5RWY2_9BASI</name>
<feature type="region of interest" description="Disordered" evidence="1">
    <location>
        <begin position="324"/>
        <end position="343"/>
    </location>
</feature>
<dbReference type="AlphaFoldDB" id="A0A2N5RWY2"/>
<feature type="compositionally biased region" description="Polar residues" evidence="1">
    <location>
        <begin position="399"/>
        <end position="413"/>
    </location>
</feature>
<feature type="domain" description="LYR motif-containing protein Cup1-like N-terminal" evidence="2">
    <location>
        <begin position="39"/>
        <end position="124"/>
    </location>
</feature>
<feature type="region of interest" description="Disordered" evidence="1">
    <location>
        <begin position="260"/>
        <end position="315"/>
    </location>
</feature>
<feature type="region of interest" description="Disordered" evidence="1">
    <location>
        <begin position="367"/>
        <end position="415"/>
    </location>
</feature>
<evidence type="ECO:0000313" key="4">
    <source>
        <dbReference type="Proteomes" id="UP000235392"/>
    </source>
</evidence>
<feature type="compositionally biased region" description="Polar residues" evidence="1">
    <location>
        <begin position="278"/>
        <end position="288"/>
    </location>
</feature>
<organism evidence="3 4">
    <name type="scientific">Puccinia coronata f. sp. avenae</name>
    <dbReference type="NCBI Taxonomy" id="200324"/>
    <lineage>
        <taxon>Eukaryota</taxon>
        <taxon>Fungi</taxon>
        <taxon>Dikarya</taxon>
        <taxon>Basidiomycota</taxon>
        <taxon>Pucciniomycotina</taxon>
        <taxon>Pucciniomycetes</taxon>
        <taxon>Pucciniales</taxon>
        <taxon>Pucciniaceae</taxon>
        <taxon>Puccinia</taxon>
    </lineage>
</organism>
<evidence type="ECO:0000256" key="1">
    <source>
        <dbReference type="SAM" id="MobiDB-lite"/>
    </source>
</evidence>
<comment type="caution">
    <text evidence="3">The sequence shown here is derived from an EMBL/GenBank/DDBJ whole genome shotgun (WGS) entry which is preliminary data.</text>
</comment>
<sequence length="439" mass="49055">MSSSPRTPEPPPGASPAKTPAEVMNHTMSRLTPQHLSIIRSYLRHLSRFPDPITRAYLLNLLHQRCRRPHGSDPERLQKRIEKTRHFIESTRLKIAAANSGHVNVYETLLKEAFARIGERRKEFMEPYLAMVPGIAEEELPYPSSEFPIYSPALVALLTCPDVYTPRGRPSIADLQSIPPGTLITNTWSDLPPDLQTPAPPKAAHMGMLHEARQINKRRSLRDRWLAGLIGPPLSVPPELETSLPPEILEQSQKMLSELKSRAADVGPAGSPRFSPGPRQQASSTGTPTPRVAPPRIPAQLPQSHPLNPRPVKLEYDPLSNLLPKRQQQPIPGPPPLDLSRGPRNLTQRFVRRRYQNVLSQVPIITQDDHHTNQTAKSSKKTELMRDSSDGQLVDRNWITPSASSDGEQSPSYSVKLAGDRLGSIKFLDMSDEDLDWMP</sequence>
<evidence type="ECO:0000313" key="3">
    <source>
        <dbReference type="EMBL" id="PLW05473.1"/>
    </source>
</evidence>
<feature type="compositionally biased region" description="Basic and acidic residues" evidence="1">
    <location>
        <begin position="380"/>
        <end position="389"/>
    </location>
</feature>
<proteinExistence type="predicted"/>